<protein>
    <submittedName>
        <fullName evidence="2">Uncharacterized protein</fullName>
    </submittedName>
</protein>
<proteinExistence type="predicted"/>
<name>A0A8D8VLZ3_9HEMI</name>
<evidence type="ECO:0000256" key="1">
    <source>
        <dbReference type="SAM" id="Phobius"/>
    </source>
</evidence>
<dbReference type="EMBL" id="HBUF01366989">
    <property type="protein sequence ID" value="CAG6724088.1"/>
    <property type="molecule type" value="Transcribed_RNA"/>
</dbReference>
<sequence>MPGELISDISLITLKLCISFIEDSTDTLSGFKACWLSLVFLISFFKISGVSFLNGLLFKAGKGVAFAVGPDTLLEFVFFECKYLGVTGCLGGFGGRVKTLFSGLVSIRLLVARDIIQ</sequence>
<keyword evidence="1" id="KW-1133">Transmembrane helix</keyword>
<feature type="transmembrane region" description="Helical" evidence="1">
    <location>
        <begin position="35"/>
        <end position="57"/>
    </location>
</feature>
<dbReference type="AlphaFoldDB" id="A0A8D8VLZ3"/>
<organism evidence="2">
    <name type="scientific">Cacopsylla melanoneura</name>
    <dbReference type="NCBI Taxonomy" id="428564"/>
    <lineage>
        <taxon>Eukaryota</taxon>
        <taxon>Metazoa</taxon>
        <taxon>Ecdysozoa</taxon>
        <taxon>Arthropoda</taxon>
        <taxon>Hexapoda</taxon>
        <taxon>Insecta</taxon>
        <taxon>Pterygota</taxon>
        <taxon>Neoptera</taxon>
        <taxon>Paraneoptera</taxon>
        <taxon>Hemiptera</taxon>
        <taxon>Sternorrhyncha</taxon>
        <taxon>Psylloidea</taxon>
        <taxon>Psyllidae</taxon>
        <taxon>Psyllinae</taxon>
        <taxon>Cacopsylla</taxon>
    </lineage>
</organism>
<dbReference type="EMBL" id="HBUF01366988">
    <property type="protein sequence ID" value="CAG6724086.1"/>
    <property type="molecule type" value="Transcribed_RNA"/>
</dbReference>
<reference evidence="2" key="1">
    <citation type="submission" date="2021-05" db="EMBL/GenBank/DDBJ databases">
        <authorList>
            <person name="Alioto T."/>
            <person name="Alioto T."/>
            <person name="Gomez Garrido J."/>
        </authorList>
    </citation>
    <scope>NUCLEOTIDE SEQUENCE</scope>
</reference>
<accession>A0A8D8VLZ3</accession>
<evidence type="ECO:0000313" key="2">
    <source>
        <dbReference type="EMBL" id="CAG6724092.1"/>
    </source>
</evidence>
<keyword evidence="1" id="KW-0812">Transmembrane</keyword>
<dbReference type="EMBL" id="HBUF01366990">
    <property type="protein sequence ID" value="CAG6724092.1"/>
    <property type="molecule type" value="Transcribed_RNA"/>
</dbReference>
<keyword evidence="1" id="KW-0472">Membrane</keyword>
<dbReference type="EMBL" id="HBUF01366991">
    <property type="protein sequence ID" value="CAG6724095.1"/>
    <property type="molecule type" value="Transcribed_RNA"/>
</dbReference>